<dbReference type="GO" id="GO:0003723">
    <property type="term" value="F:RNA binding"/>
    <property type="evidence" value="ECO:0007669"/>
    <property type="project" value="UniProtKB-UniRule"/>
</dbReference>
<dbReference type="InterPro" id="IPR000504">
    <property type="entry name" value="RRM_dom"/>
</dbReference>
<sequence>MKSKRAQEVAAGAEGKPVEAHDDAAPLTKKRKRSGDEVEHGGKKAKKAKKDKKDKKKKKKGDKESRKDKKFKRKNLQDLPGEDDNDAEAGNGDVNGQPAAKKKDKSKYNKNKDKKNKKDKEDKEGKEDEETPKEKSKKDKKTSSSDATTVAAAPEDAIPDGASNGIDLDVEDAGAAAAAEDKDDKAARHIVFVGNLPYTATAASISAHFASLSPIAVRCLTQKGGDPSHTCKGIAFVEFANATTQRTCLDRFHHSEFDDGHSPARKINVELTAGGGGKSENRTEKIREKNRKLDDNRAKRIEKEKAAKNSDGSNSGGSGGGGGGGESGTMEEQQEHMDEQVHPSRRAQMGSDAPAEDNFQNVPAGMCSHAPIPLCNVHPSHSVTVVLELWHEPPSSRRWRKPSHGRAT</sequence>
<name>A0AAW0RNR6_9HYPO</name>
<dbReference type="PROSITE" id="PS50102">
    <property type="entry name" value="RRM"/>
    <property type="match status" value="1"/>
</dbReference>
<dbReference type="InterPro" id="IPR012677">
    <property type="entry name" value="Nucleotide-bd_a/b_plait_sf"/>
</dbReference>
<evidence type="ECO:0000256" key="2">
    <source>
        <dbReference type="SAM" id="MobiDB-lite"/>
    </source>
</evidence>
<comment type="caution">
    <text evidence="4">The sequence shown here is derived from an EMBL/GenBank/DDBJ whole genome shotgun (WGS) entry which is preliminary data.</text>
</comment>
<dbReference type="Gene3D" id="3.30.70.330">
    <property type="match status" value="1"/>
</dbReference>
<reference evidence="4 5" key="1">
    <citation type="submission" date="2020-02" db="EMBL/GenBank/DDBJ databases">
        <title>Comparative genomics of the hypocrealean fungal genus Beauvera.</title>
        <authorList>
            <person name="Showalter D.N."/>
            <person name="Bushley K.E."/>
            <person name="Rehner S.A."/>
        </authorList>
    </citation>
    <scope>NUCLEOTIDE SEQUENCE [LARGE SCALE GENOMIC DNA]</scope>
    <source>
        <strain evidence="4 5">ARSEF4384</strain>
    </source>
</reference>
<feature type="region of interest" description="Disordered" evidence="2">
    <location>
        <begin position="1"/>
        <end position="166"/>
    </location>
</feature>
<dbReference type="SUPFAM" id="SSF54928">
    <property type="entry name" value="RNA-binding domain, RBD"/>
    <property type="match status" value="1"/>
</dbReference>
<feature type="compositionally biased region" description="Basic and acidic residues" evidence="2">
    <location>
        <begin position="333"/>
        <end position="342"/>
    </location>
</feature>
<dbReference type="Proteomes" id="UP001397290">
    <property type="component" value="Unassembled WGS sequence"/>
</dbReference>
<evidence type="ECO:0000313" key="4">
    <source>
        <dbReference type="EMBL" id="KAK8143670.1"/>
    </source>
</evidence>
<dbReference type="EMBL" id="JAAHCF010000479">
    <property type="protein sequence ID" value="KAK8143670.1"/>
    <property type="molecule type" value="Genomic_DNA"/>
</dbReference>
<keyword evidence="5" id="KW-1185">Reference proteome</keyword>
<evidence type="ECO:0000256" key="1">
    <source>
        <dbReference type="PROSITE-ProRule" id="PRU00176"/>
    </source>
</evidence>
<feature type="compositionally biased region" description="Basic residues" evidence="2">
    <location>
        <begin position="43"/>
        <end position="60"/>
    </location>
</feature>
<gene>
    <name evidence="4" type="ORF">G3M48_006894</name>
</gene>
<feature type="compositionally biased region" description="Gly residues" evidence="2">
    <location>
        <begin position="314"/>
        <end position="327"/>
    </location>
</feature>
<feature type="domain" description="RRM" evidence="3">
    <location>
        <begin position="189"/>
        <end position="274"/>
    </location>
</feature>
<evidence type="ECO:0000259" key="3">
    <source>
        <dbReference type="PROSITE" id="PS50102"/>
    </source>
</evidence>
<proteinExistence type="predicted"/>
<feature type="compositionally biased region" description="Basic and acidic residues" evidence="2">
    <location>
        <begin position="106"/>
        <end position="143"/>
    </location>
</feature>
<dbReference type="Pfam" id="PF00076">
    <property type="entry name" value="RRM_1"/>
    <property type="match status" value="1"/>
</dbReference>
<organism evidence="4 5">
    <name type="scientific">Beauveria asiatica</name>
    <dbReference type="NCBI Taxonomy" id="1069075"/>
    <lineage>
        <taxon>Eukaryota</taxon>
        <taxon>Fungi</taxon>
        <taxon>Dikarya</taxon>
        <taxon>Ascomycota</taxon>
        <taxon>Pezizomycotina</taxon>
        <taxon>Sordariomycetes</taxon>
        <taxon>Hypocreomycetidae</taxon>
        <taxon>Hypocreales</taxon>
        <taxon>Cordycipitaceae</taxon>
        <taxon>Beauveria</taxon>
    </lineage>
</organism>
<dbReference type="FunFam" id="3.30.70.330:FF:000376">
    <property type="entry name" value="Putative RNA binding protein"/>
    <property type="match status" value="1"/>
</dbReference>
<accession>A0AAW0RNR6</accession>
<protein>
    <recommendedName>
        <fullName evidence="3">RRM domain-containing protein</fullName>
    </recommendedName>
</protein>
<feature type="compositionally biased region" description="Low complexity" evidence="2">
    <location>
        <begin position="144"/>
        <end position="153"/>
    </location>
</feature>
<dbReference type="SMART" id="SM00360">
    <property type="entry name" value="RRM"/>
    <property type="match status" value="1"/>
</dbReference>
<dbReference type="InterPro" id="IPR035979">
    <property type="entry name" value="RBD_domain_sf"/>
</dbReference>
<feature type="region of interest" description="Disordered" evidence="2">
    <location>
        <begin position="270"/>
        <end position="370"/>
    </location>
</feature>
<keyword evidence="1" id="KW-0694">RNA-binding</keyword>
<feature type="compositionally biased region" description="Basic and acidic residues" evidence="2">
    <location>
        <begin position="279"/>
        <end position="308"/>
    </location>
</feature>
<evidence type="ECO:0000313" key="5">
    <source>
        <dbReference type="Proteomes" id="UP001397290"/>
    </source>
</evidence>
<dbReference type="AlphaFoldDB" id="A0AAW0RNR6"/>